<dbReference type="EMBL" id="JAUOPJ010000001">
    <property type="protein sequence ID" value="MDO6455492.1"/>
    <property type="molecule type" value="Genomic_DNA"/>
</dbReference>
<gene>
    <name evidence="4" type="ORF">Q4494_00245</name>
</gene>
<dbReference type="GO" id="GO:0046872">
    <property type="term" value="F:metal ion binding"/>
    <property type="evidence" value="ECO:0007669"/>
    <property type="project" value="UniProtKB-KW"/>
</dbReference>
<evidence type="ECO:0000313" key="4">
    <source>
        <dbReference type="EMBL" id="MDO6455492.1"/>
    </source>
</evidence>
<feature type="binding site" evidence="2">
    <location>
        <position position="262"/>
    </location>
    <ligand>
        <name>Zn(2+)</name>
        <dbReference type="ChEBI" id="CHEBI:29105"/>
        <note>catalytic</note>
    </ligand>
</feature>
<comment type="similarity">
    <text evidence="1">Belongs to the peptidase M32 family.</text>
</comment>
<reference evidence="4" key="1">
    <citation type="submission" date="2023-07" db="EMBL/GenBank/DDBJ databases">
        <title>Genome content predicts the carbon catabolic preferences of heterotrophic bacteria.</title>
        <authorList>
            <person name="Gralka M."/>
        </authorList>
    </citation>
    <scope>NUCLEOTIDE SEQUENCE</scope>
    <source>
        <strain evidence="4">I2M02</strain>
    </source>
</reference>
<organism evidence="4 5">
    <name type="scientific">Celeribacter halophilus</name>
    <dbReference type="NCBI Taxonomy" id="576117"/>
    <lineage>
        <taxon>Bacteria</taxon>
        <taxon>Pseudomonadati</taxon>
        <taxon>Pseudomonadota</taxon>
        <taxon>Alphaproteobacteria</taxon>
        <taxon>Rhodobacterales</taxon>
        <taxon>Roseobacteraceae</taxon>
        <taxon>Celeribacter</taxon>
    </lineage>
</organism>
<dbReference type="CDD" id="cd06460">
    <property type="entry name" value="M32_Taq"/>
    <property type="match status" value="1"/>
</dbReference>
<dbReference type="AlphaFoldDB" id="A0AAW7XMJ3"/>
<dbReference type="GO" id="GO:0004181">
    <property type="term" value="F:metallocarboxypeptidase activity"/>
    <property type="evidence" value="ECO:0007669"/>
    <property type="project" value="UniProtKB-UniRule"/>
</dbReference>
<feature type="binding site" evidence="2">
    <location>
        <position position="288"/>
    </location>
    <ligand>
        <name>Zn(2+)</name>
        <dbReference type="ChEBI" id="CHEBI:29105"/>
        <note>catalytic</note>
    </ligand>
</feature>
<proteinExistence type="inferred from homology"/>
<dbReference type="PANTHER" id="PTHR34217:SF1">
    <property type="entry name" value="CARBOXYPEPTIDASE 1"/>
    <property type="match status" value="1"/>
</dbReference>
<evidence type="ECO:0000313" key="5">
    <source>
        <dbReference type="Proteomes" id="UP001169823"/>
    </source>
</evidence>
<dbReference type="GO" id="GO:0006508">
    <property type="term" value="P:proteolysis"/>
    <property type="evidence" value="ECO:0007669"/>
    <property type="project" value="UniProtKB-UniRule"/>
</dbReference>
<protein>
    <recommendedName>
        <fullName evidence="1">Metal-dependent carboxypeptidase</fullName>
        <ecNumber evidence="1">3.4.17.19</ecNumber>
    </recommendedName>
</protein>
<dbReference type="Pfam" id="PF02074">
    <property type="entry name" value="Peptidase_M32"/>
    <property type="match status" value="1"/>
</dbReference>
<dbReference type="RefSeq" id="WP_303478641.1">
    <property type="nucleotide sequence ID" value="NZ_JAUOPJ010000001.1"/>
</dbReference>
<name>A0AAW7XMJ3_9RHOB</name>
<feature type="binding site" evidence="2">
    <location>
        <position position="258"/>
    </location>
    <ligand>
        <name>Zn(2+)</name>
        <dbReference type="ChEBI" id="CHEBI:29105"/>
        <note>catalytic</note>
    </ligand>
</feature>
<feature type="active site" description="Proton donor/acceptor" evidence="3">
    <location>
        <position position="259"/>
    </location>
</feature>
<dbReference type="PIRSF" id="PIRSF006615">
    <property type="entry name" value="Zn_crbxpep_Taq"/>
    <property type="match status" value="1"/>
</dbReference>
<comment type="cofactor">
    <cofactor evidence="2">
        <name>Zn(2+)</name>
        <dbReference type="ChEBI" id="CHEBI:29105"/>
    </cofactor>
    <text evidence="2">Binds 1 zinc ion per subunit.</text>
</comment>
<keyword evidence="1 4" id="KW-0121">Carboxypeptidase</keyword>
<dbReference type="Proteomes" id="UP001169823">
    <property type="component" value="Unassembled WGS sequence"/>
</dbReference>
<dbReference type="EC" id="3.4.17.19" evidence="1"/>
<comment type="caution">
    <text evidence="4">The sequence shown here is derived from an EMBL/GenBank/DDBJ whole genome shotgun (WGS) entry which is preliminary data.</text>
</comment>
<comment type="catalytic activity">
    <reaction evidence="1">
        <text>Release of a C-terminal amino acid with broad specificity, except for -Pro.</text>
        <dbReference type="EC" id="3.4.17.19"/>
    </reaction>
</comment>
<keyword evidence="1 4" id="KW-0378">Hydrolase</keyword>
<dbReference type="SUPFAM" id="SSF55486">
    <property type="entry name" value="Metalloproteases ('zincins'), catalytic domain"/>
    <property type="match status" value="1"/>
</dbReference>
<sequence>MSAFDDLMMFTRETEALGAIMGRLNWDQETMMPRGAAEQRGEEFAALESVLHARKTDARIGGWLEQVDAEALDEVSRAQLRHIRRSYERNTKVPARLAAELAKVTSVAQGIWAEARARDDFAHFAPTFKEVVRLRREEAAALKEGTDYDLWDALHQDYEPGSTGAQLDAMFGALRPRLVALRDKIMGADQPKGLSGTYDEAKQMALTEGLAAAFGYDFAYGRIDKAVHPFSSGSGLDVRITTRTNPEDPLNSIYSTIHETGHACYEQNISRDYLLTPLGEGVSMGVHESQSRIYENQLGRSRAFTEYLYGEMRETFGEIGVNSAEDFYAAVNRLTPGYIRTESDEVQYNLHVLLRFDLERQIIGGSLDIDDLPEAWDSRFEADFGVKVDKVSNGCLQDVHWPVGLFGYFPTYSLGNVYAGCLYKALRGEVSDLDAQLAKGDTSAATGWLKDNLQQFGGLREPRDTIVHACGFEPSEAPLLDYLEEKFAGIYGF</sequence>
<evidence type="ECO:0000256" key="3">
    <source>
        <dbReference type="PIRSR" id="PIRSR006615-2"/>
    </source>
</evidence>
<keyword evidence="1 2" id="KW-0479">Metal-binding</keyword>
<evidence type="ECO:0000256" key="2">
    <source>
        <dbReference type="PIRSR" id="PIRSR006615-1"/>
    </source>
</evidence>
<keyword evidence="1" id="KW-0482">Metalloprotease</keyword>
<keyword evidence="2" id="KW-0862">Zinc</keyword>
<evidence type="ECO:0000256" key="1">
    <source>
        <dbReference type="PIRNR" id="PIRNR006615"/>
    </source>
</evidence>
<dbReference type="Gene3D" id="1.10.1370.30">
    <property type="match status" value="1"/>
</dbReference>
<dbReference type="PRINTS" id="PR00998">
    <property type="entry name" value="CRBOXYPTASET"/>
</dbReference>
<dbReference type="PROSITE" id="PS52034">
    <property type="entry name" value="PEPTIDASE_M32"/>
    <property type="match status" value="1"/>
</dbReference>
<dbReference type="PANTHER" id="PTHR34217">
    <property type="entry name" value="METAL-DEPENDENT CARBOXYPEPTIDASE"/>
    <property type="match status" value="1"/>
</dbReference>
<accession>A0AAW7XMJ3</accession>
<dbReference type="InterPro" id="IPR001333">
    <property type="entry name" value="Peptidase_M32_Taq"/>
</dbReference>
<comment type="function">
    <text evidence="1">Broad specificity carboxypetidase that releases amino acids sequentially from the C-terminus, including neutral, aromatic, polar and basic residues.</text>
</comment>
<keyword evidence="1" id="KW-0645">Protease</keyword>